<dbReference type="PANTHER" id="PTHR32089">
    <property type="entry name" value="METHYL-ACCEPTING CHEMOTAXIS PROTEIN MCPB"/>
    <property type="match status" value="1"/>
</dbReference>
<evidence type="ECO:0000313" key="9">
    <source>
        <dbReference type="Proteomes" id="UP001156601"/>
    </source>
</evidence>
<keyword evidence="9" id="KW-1185">Reference proteome</keyword>
<keyword evidence="6" id="KW-1133">Transmembrane helix</keyword>
<reference evidence="8" key="2">
    <citation type="submission" date="2023-01" db="EMBL/GenBank/DDBJ databases">
        <title>Draft genome sequence of Agaribacter marinus strain NBRC 110023.</title>
        <authorList>
            <person name="Sun Q."/>
            <person name="Mori K."/>
        </authorList>
    </citation>
    <scope>NUCLEOTIDE SEQUENCE</scope>
    <source>
        <strain evidence="8">NBRC 110023</strain>
    </source>
</reference>
<evidence type="ECO:0000313" key="8">
    <source>
        <dbReference type="EMBL" id="GLR73098.1"/>
    </source>
</evidence>
<comment type="similarity">
    <text evidence="3">Belongs to the methyl-accepting chemotaxis (MCP) protein family.</text>
</comment>
<evidence type="ECO:0000256" key="6">
    <source>
        <dbReference type="SAM" id="Phobius"/>
    </source>
</evidence>
<proteinExistence type="inferred from homology"/>
<organism evidence="8 9">
    <name type="scientific">Agaribacter marinus</name>
    <dbReference type="NCBI Taxonomy" id="1431249"/>
    <lineage>
        <taxon>Bacteria</taxon>
        <taxon>Pseudomonadati</taxon>
        <taxon>Pseudomonadota</taxon>
        <taxon>Gammaproteobacteria</taxon>
        <taxon>Alteromonadales</taxon>
        <taxon>Alteromonadaceae</taxon>
        <taxon>Agaribacter</taxon>
    </lineage>
</organism>
<dbReference type="SMART" id="SM00283">
    <property type="entry name" value="MA"/>
    <property type="match status" value="1"/>
</dbReference>
<feature type="domain" description="Methyl-accepting transducer" evidence="7">
    <location>
        <begin position="275"/>
        <end position="511"/>
    </location>
</feature>
<dbReference type="AlphaFoldDB" id="A0AA37WKK7"/>
<keyword evidence="5" id="KW-0175">Coiled coil</keyword>
<dbReference type="Proteomes" id="UP001156601">
    <property type="component" value="Unassembled WGS sequence"/>
</dbReference>
<keyword evidence="6" id="KW-0472">Membrane</keyword>
<dbReference type="CDD" id="cd11386">
    <property type="entry name" value="MCP_signal"/>
    <property type="match status" value="1"/>
</dbReference>
<dbReference type="InterPro" id="IPR024478">
    <property type="entry name" value="HlyB_4HB_MCP"/>
</dbReference>
<evidence type="ECO:0000256" key="5">
    <source>
        <dbReference type="SAM" id="Coils"/>
    </source>
</evidence>
<gene>
    <name evidence="8" type="ORF">GCM10007852_40060</name>
</gene>
<feature type="coiled-coil region" evidence="5">
    <location>
        <begin position="82"/>
        <end position="109"/>
    </location>
</feature>
<name>A0AA37WKK7_9ALTE</name>
<dbReference type="CDD" id="cd19411">
    <property type="entry name" value="MCP2201-like_sensor"/>
    <property type="match status" value="1"/>
</dbReference>
<dbReference type="Pfam" id="PF00015">
    <property type="entry name" value="MCPsignal"/>
    <property type="match status" value="1"/>
</dbReference>
<evidence type="ECO:0000256" key="4">
    <source>
        <dbReference type="PROSITE-ProRule" id="PRU00284"/>
    </source>
</evidence>
<dbReference type="EMBL" id="BSOT01000020">
    <property type="protein sequence ID" value="GLR73098.1"/>
    <property type="molecule type" value="Genomic_DNA"/>
</dbReference>
<sequence length="547" mass="60191">MFNFNSLTIGKRLGLGFGFILIMMLLVSIFGITKVNQIEDVLHKIAEQDSVKQKYAIILRGSVHDRAITLRDTVLTEDSDELDKYLREIDTLADAYKNAEDEINKLLSEGHFSANEKQMVQAIADTQASTLPLADLIIEQRKADDIELAKDLLLDDARPAFSDWLAAINAFIDYQDKEIAMSTPIARKLAATFQSLMLTATLIAIIASTVIGLLIVRGLYKSLGAEPIDAANTISVISDGDLTQEICTKIKGSMVSHIADMNKKLRDIVANIVDESRKLTEQSSAVADSSETVTEAAKCQANLTNQTNESLTMMRSRLLEVADIAQMTQENSVHTTDFSKQGKDTIQKGADEMELIAETVNSTVDQVRRLEDTTKEIGNIVGVITSISEQTNLLALNAAIEAARAGESGRGFAVVADEVRQLAMRTGEATDQIENMIKQVQSETAASVQAMERTQPMVENGRSLTQETTNLLQEIESQAEKSMANVKRVVAETSQQVASIEEITTSMAQINDMSQQSIDNLEENISSTRRLDQISNKLRENVSYFKL</sequence>
<dbReference type="GO" id="GO:0006935">
    <property type="term" value="P:chemotaxis"/>
    <property type="evidence" value="ECO:0007669"/>
    <property type="project" value="UniProtKB-ARBA"/>
</dbReference>
<keyword evidence="6" id="KW-0812">Transmembrane</keyword>
<feature type="transmembrane region" description="Helical" evidence="6">
    <location>
        <begin position="196"/>
        <end position="220"/>
    </location>
</feature>
<dbReference type="GO" id="GO:0016020">
    <property type="term" value="C:membrane"/>
    <property type="evidence" value="ECO:0007669"/>
    <property type="project" value="UniProtKB-SubCell"/>
</dbReference>
<protein>
    <submittedName>
        <fullName evidence="8">Methyl-accepting chemotaxis protein</fullName>
    </submittedName>
</protein>
<dbReference type="SUPFAM" id="SSF58104">
    <property type="entry name" value="Methyl-accepting chemotaxis protein (MCP) signaling domain"/>
    <property type="match status" value="1"/>
</dbReference>
<evidence type="ECO:0000256" key="2">
    <source>
        <dbReference type="ARBA" id="ARBA00023224"/>
    </source>
</evidence>
<dbReference type="RefSeq" id="WP_284219527.1">
    <property type="nucleotide sequence ID" value="NZ_BSOT01000020.1"/>
</dbReference>
<comment type="subcellular location">
    <subcellularLocation>
        <location evidence="1">Membrane</location>
    </subcellularLocation>
</comment>
<dbReference type="Gene3D" id="1.10.287.950">
    <property type="entry name" value="Methyl-accepting chemotaxis protein"/>
    <property type="match status" value="1"/>
</dbReference>
<dbReference type="Pfam" id="PF12729">
    <property type="entry name" value="4HB_MCP_1"/>
    <property type="match status" value="1"/>
</dbReference>
<keyword evidence="2 4" id="KW-0807">Transducer</keyword>
<evidence type="ECO:0000256" key="3">
    <source>
        <dbReference type="ARBA" id="ARBA00029447"/>
    </source>
</evidence>
<accession>A0AA37WKK7</accession>
<dbReference type="PANTHER" id="PTHR32089:SF112">
    <property type="entry name" value="LYSOZYME-LIKE PROTEIN-RELATED"/>
    <property type="match status" value="1"/>
</dbReference>
<comment type="caution">
    <text evidence="8">The sequence shown here is derived from an EMBL/GenBank/DDBJ whole genome shotgun (WGS) entry which is preliminary data.</text>
</comment>
<evidence type="ECO:0000259" key="7">
    <source>
        <dbReference type="PROSITE" id="PS50111"/>
    </source>
</evidence>
<feature type="coiled-coil region" evidence="5">
    <location>
        <begin position="472"/>
        <end position="531"/>
    </location>
</feature>
<feature type="transmembrane region" description="Helical" evidence="6">
    <location>
        <begin position="12"/>
        <end position="32"/>
    </location>
</feature>
<dbReference type="GO" id="GO:0007165">
    <property type="term" value="P:signal transduction"/>
    <property type="evidence" value="ECO:0007669"/>
    <property type="project" value="UniProtKB-KW"/>
</dbReference>
<dbReference type="InterPro" id="IPR047347">
    <property type="entry name" value="YvaQ-like_sensor"/>
</dbReference>
<dbReference type="InterPro" id="IPR004089">
    <property type="entry name" value="MCPsignal_dom"/>
</dbReference>
<dbReference type="FunFam" id="1.10.287.950:FF:000001">
    <property type="entry name" value="Methyl-accepting chemotaxis sensory transducer"/>
    <property type="match status" value="1"/>
</dbReference>
<dbReference type="PROSITE" id="PS50111">
    <property type="entry name" value="CHEMOTAXIS_TRANSDUC_2"/>
    <property type="match status" value="1"/>
</dbReference>
<evidence type="ECO:0000256" key="1">
    <source>
        <dbReference type="ARBA" id="ARBA00004370"/>
    </source>
</evidence>
<reference evidence="8" key="1">
    <citation type="journal article" date="2014" name="Int. J. Syst. Evol. Microbiol.">
        <title>Complete genome sequence of Corynebacterium casei LMG S-19264T (=DSM 44701T), isolated from a smear-ripened cheese.</title>
        <authorList>
            <consortium name="US DOE Joint Genome Institute (JGI-PGF)"/>
            <person name="Walter F."/>
            <person name="Albersmeier A."/>
            <person name="Kalinowski J."/>
            <person name="Ruckert C."/>
        </authorList>
    </citation>
    <scope>NUCLEOTIDE SEQUENCE</scope>
    <source>
        <strain evidence="8">NBRC 110023</strain>
    </source>
</reference>